<evidence type="ECO:0000256" key="5">
    <source>
        <dbReference type="ARBA" id="ARBA00022803"/>
    </source>
</evidence>
<evidence type="ECO:0000256" key="1">
    <source>
        <dbReference type="ARBA" id="ARBA00022618"/>
    </source>
</evidence>
<protein>
    <submittedName>
        <fullName evidence="9">TPR</fullName>
    </submittedName>
</protein>
<evidence type="ECO:0000256" key="6">
    <source>
        <dbReference type="ARBA" id="ARBA00023306"/>
    </source>
</evidence>
<dbReference type="Pfam" id="PF13424">
    <property type="entry name" value="TPR_12"/>
    <property type="match status" value="1"/>
</dbReference>
<name>A0A286UAV9_9AGAM</name>
<dbReference type="GO" id="GO:0031145">
    <property type="term" value="P:anaphase-promoting complex-dependent catabolic process"/>
    <property type="evidence" value="ECO:0007669"/>
    <property type="project" value="TreeGrafter"/>
</dbReference>
<feature type="region of interest" description="Disordered" evidence="8">
    <location>
        <begin position="1"/>
        <end position="32"/>
    </location>
</feature>
<evidence type="ECO:0000256" key="4">
    <source>
        <dbReference type="ARBA" id="ARBA00022786"/>
    </source>
</evidence>
<dbReference type="OrthoDB" id="10006270at2759"/>
<feature type="repeat" description="TPR" evidence="7">
    <location>
        <begin position="574"/>
        <end position="607"/>
    </location>
</feature>
<proteinExistence type="predicted"/>
<keyword evidence="6" id="KW-0131">Cell cycle</keyword>
<dbReference type="SMART" id="SM00028">
    <property type="entry name" value="TPR"/>
    <property type="match status" value="7"/>
</dbReference>
<dbReference type="PROSITE" id="PS50293">
    <property type="entry name" value="TPR_REGION"/>
    <property type="match status" value="1"/>
</dbReference>
<keyword evidence="3" id="KW-0498">Mitosis</keyword>
<dbReference type="EMBL" id="NBII01000008">
    <property type="protein sequence ID" value="PAV16708.1"/>
    <property type="molecule type" value="Genomic_DNA"/>
</dbReference>
<feature type="repeat" description="TPR" evidence="7">
    <location>
        <begin position="472"/>
        <end position="505"/>
    </location>
</feature>
<accession>A0A286UAV9</accession>
<dbReference type="FunCoup" id="A0A286UAV9">
    <property type="interactions" value="802"/>
</dbReference>
<dbReference type="SUPFAM" id="SSF48452">
    <property type="entry name" value="TPR-like"/>
    <property type="match status" value="2"/>
</dbReference>
<organism evidence="9 10">
    <name type="scientific">Pyrrhoderma noxium</name>
    <dbReference type="NCBI Taxonomy" id="2282107"/>
    <lineage>
        <taxon>Eukaryota</taxon>
        <taxon>Fungi</taxon>
        <taxon>Dikarya</taxon>
        <taxon>Basidiomycota</taxon>
        <taxon>Agaricomycotina</taxon>
        <taxon>Agaricomycetes</taxon>
        <taxon>Hymenochaetales</taxon>
        <taxon>Hymenochaetaceae</taxon>
        <taxon>Pyrrhoderma</taxon>
    </lineage>
</organism>
<keyword evidence="5 7" id="KW-0802">TPR repeat</keyword>
<evidence type="ECO:0000313" key="10">
    <source>
        <dbReference type="Proteomes" id="UP000217199"/>
    </source>
</evidence>
<dbReference type="PANTHER" id="PTHR12558:SF9">
    <property type="entry name" value="CELL DIVISION CYCLE PROTEIN 16 HOMOLOG"/>
    <property type="match status" value="1"/>
</dbReference>
<feature type="repeat" description="TPR" evidence="7">
    <location>
        <begin position="615"/>
        <end position="648"/>
    </location>
</feature>
<dbReference type="Proteomes" id="UP000217199">
    <property type="component" value="Unassembled WGS sequence"/>
</dbReference>
<dbReference type="GO" id="GO:0051301">
    <property type="term" value="P:cell division"/>
    <property type="evidence" value="ECO:0007669"/>
    <property type="project" value="UniProtKB-KW"/>
</dbReference>
<dbReference type="PROSITE" id="PS50005">
    <property type="entry name" value="TPR"/>
    <property type="match status" value="4"/>
</dbReference>
<dbReference type="InParanoid" id="A0A286UAV9"/>
<sequence length="756" mass="85492">MATPPRPTFSIPSIPNLPSPSGSRTRGSISSSFSLDPSQLVHSFHIDPKDFALDPNRSILTGSPLFFSPRRPRRGKEATGETHPLARDTTADVFLETDNEESMLDSRASWSMVERMRLWRHDAIWQHLYETAAFWGDKILSWTNDKTDAFWLAQIYFSMHQYSRAERLLLRPFPENSENSILMSGNDQHEMFDHLDIIGREGDRHKGKAKDFGTPRRSMLPDLTAPGMDIAPSNRLPMGIGPSDLISDQNEGTVMLVDLSISCRYLAGLCQIRQGKWAEATEMLGEANPFRGTDGVGPRIANTDGGIKLKLNRGDSAKECFMEALALDVKCYEAFNQLISGEMMTADEEWEFVQSLSYKQQLPEDAEFVKLIYTSRLRKYKHAEEHALTRQKLIEDYGLKDNVDVLFSFADAAYAQFKWADCFTITQRILQLVNVHEHTMPLHIACMHHLPHLHSKLFILAHEMVEKEPESAISWYAVGVWYLTSKKWAEARTYFSKTSLMDPRFAPAWIAFAHTFALEGEHDHAVTAYSTCARLFSGSHLPLMFVGMEHIMLSNYDMADESLNAADKMCDGDPLLYNERGVMAFNRDNFEEAVTLFQKAIKLAEVTQGSHSTWATTYVNLGSALSKLGQYKEACDSYRKVLEIDPRHATALALTGKNYMFLGDFDSAILKFHEALSVDPTNGHVIEMLNLALEANLDQDTKHSVSDNAFYDPAGENERAKSRRMASALKSARILQPNPSWRVRENLEEEQNMSIG</sequence>
<dbReference type="AlphaFoldDB" id="A0A286UAV9"/>
<dbReference type="GO" id="GO:0005680">
    <property type="term" value="C:anaphase-promoting complex"/>
    <property type="evidence" value="ECO:0007669"/>
    <property type="project" value="UniProtKB-ARBA"/>
</dbReference>
<keyword evidence="1" id="KW-0132">Cell division</keyword>
<keyword evidence="4" id="KW-0833">Ubl conjugation pathway</keyword>
<keyword evidence="2" id="KW-0677">Repeat</keyword>
<gene>
    <name evidence="9" type="ORF">PNOK_0832800</name>
</gene>
<keyword evidence="10" id="KW-1185">Reference proteome</keyword>
<dbReference type="PANTHER" id="PTHR12558">
    <property type="entry name" value="CELL DIVISION CYCLE 16,23,27"/>
    <property type="match status" value="1"/>
</dbReference>
<evidence type="ECO:0000313" key="9">
    <source>
        <dbReference type="EMBL" id="PAV16708.1"/>
    </source>
</evidence>
<dbReference type="STRING" id="2282107.A0A286UAV9"/>
<dbReference type="Pfam" id="PF12895">
    <property type="entry name" value="ANAPC3"/>
    <property type="match status" value="1"/>
</dbReference>
<evidence type="ECO:0000256" key="3">
    <source>
        <dbReference type="ARBA" id="ARBA00022776"/>
    </source>
</evidence>
<feature type="repeat" description="TPR" evidence="7">
    <location>
        <begin position="649"/>
        <end position="682"/>
    </location>
</feature>
<dbReference type="GO" id="GO:0005737">
    <property type="term" value="C:cytoplasm"/>
    <property type="evidence" value="ECO:0007669"/>
    <property type="project" value="TreeGrafter"/>
</dbReference>
<feature type="compositionally biased region" description="Low complexity" evidence="8">
    <location>
        <begin position="10"/>
        <end position="32"/>
    </location>
</feature>
<evidence type="ECO:0000256" key="7">
    <source>
        <dbReference type="PROSITE-ProRule" id="PRU00339"/>
    </source>
</evidence>
<dbReference type="GO" id="GO:0045842">
    <property type="term" value="P:positive regulation of mitotic metaphase/anaphase transition"/>
    <property type="evidence" value="ECO:0007669"/>
    <property type="project" value="TreeGrafter"/>
</dbReference>
<evidence type="ECO:0000256" key="8">
    <source>
        <dbReference type="SAM" id="MobiDB-lite"/>
    </source>
</evidence>
<dbReference type="InterPro" id="IPR011990">
    <property type="entry name" value="TPR-like_helical_dom_sf"/>
</dbReference>
<comment type="caution">
    <text evidence="9">The sequence shown here is derived from an EMBL/GenBank/DDBJ whole genome shotgun (WGS) entry which is preliminary data.</text>
</comment>
<dbReference type="GO" id="GO:0016567">
    <property type="term" value="P:protein ubiquitination"/>
    <property type="evidence" value="ECO:0007669"/>
    <property type="project" value="TreeGrafter"/>
</dbReference>
<dbReference type="InterPro" id="IPR019734">
    <property type="entry name" value="TPR_rpt"/>
</dbReference>
<evidence type="ECO:0000256" key="2">
    <source>
        <dbReference type="ARBA" id="ARBA00022737"/>
    </source>
</evidence>
<dbReference type="Gene3D" id="1.25.40.10">
    <property type="entry name" value="Tetratricopeptide repeat domain"/>
    <property type="match status" value="2"/>
</dbReference>
<reference evidence="9 10" key="1">
    <citation type="journal article" date="2017" name="Mol. Ecol.">
        <title>Comparative and population genomic landscape of Phellinus noxius: A hypervariable fungus causing root rot in trees.</title>
        <authorList>
            <person name="Chung C.L."/>
            <person name="Lee T.J."/>
            <person name="Akiba M."/>
            <person name="Lee H.H."/>
            <person name="Kuo T.H."/>
            <person name="Liu D."/>
            <person name="Ke H.M."/>
            <person name="Yokoi T."/>
            <person name="Roa M.B."/>
            <person name="Lu M.J."/>
            <person name="Chang Y.Y."/>
            <person name="Ann P.J."/>
            <person name="Tsai J.N."/>
            <person name="Chen C.Y."/>
            <person name="Tzean S.S."/>
            <person name="Ota Y."/>
            <person name="Hattori T."/>
            <person name="Sahashi N."/>
            <person name="Liou R.F."/>
            <person name="Kikuchi T."/>
            <person name="Tsai I.J."/>
        </authorList>
    </citation>
    <scope>NUCLEOTIDE SEQUENCE [LARGE SCALE GENOMIC DNA]</scope>
    <source>
        <strain evidence="9 10">FFPRI411160</strain>
    </source>
</reference>